<keyword evidence="7 8" id="KW-0862">Zinc</keyword>
<feature type="active site" description="Proton acceptor" evidence="8">
    <location>
        <position position="67"/>
    </location>
</feature>
<reference evidence="9" key="2">
    <citation type="submission" date="2021-09" db="EMBL/GenBank/DDBJ databases">
        <authorList>
            <person name="Gilroy R."/>
        </authorList>
    </citation>
    <scope>NUCLEOTIDE SEQUENCE</scope>
    <source>
        <strain evidence="9">CHK121-7720</strain>
    </source>
</reference>
<dbReference type="Proteomes" id="UP000757103">
    <property type="component" value="Unassembled WGS sequence"/>
</dbReference>
<dbReference type="PANTHER" id="PTHR46018">
    <property type="entry name" value="ZINC PHOSPHODIESTERASE ELAC PROTEIN 1"/>
    <property type="match status" value="1"/>
</dbReference>
<comment type="function">
    <text evidence="8">Zinc phosphodiesterase, which displays some tRNA 3'-processing endonuclease activity. Probably involved in tRNA maturation, by removing a 3'-trailer from precursor tRNA.</text>
</comment>
<dbReference type="CDD" id="cd07717">
    <property type="entry name" value="RNaseZ_ZiPD-like_MBL-fold"/>
    <property type="match status" value="1"/>
</dbReference>
<dbReference type="NCBIfam" id="NF000801">
    <property type="entry name" value="PRK00055.1-3"/>
    <property type="match status" value="1"/>
</dbReference>
<accession>A0A921MP88</accession>
<feature type="binding site" evidence="8">
    <location>
        <position position="65"/>
    </location>
    <ligand>
        <name>Zn(2+)</name>
        <dbReference type="ChEBI" id="CHEBI:29105"/>
        <label>1</label>
        <note>catalytic</note>
    </ligand>
</feature>
<comment type="caution">
    <text evidence="9">The sequence shown here is derived from an EMBL/GenBank/DDBJ whole genome shotgun (WGS) entry which is preliminary data.</text>
</comment>
<evidence type="ECO:0000256" key="2">
    <source>
        <dbReference type="ARBA" id="ARBA00022694"/>
    </source>
</evidence>
<dbReference type="PANTHER" id="PTHR46018:SF2">
    <property type="entry name" value="ZINC PHOSPHODIESTERASE ELAC PROTEIN 1"/>
    <property type="match status" value="1"/>
</dbReference>
<dbReference type="Pfam" id="PF23023">
    <property type="entry name" value="Anti-Pycsar_Apyc1"/>
    <property type="match status" value="1"/>
</dbReference>
<protein>
    <recommendedName>
        <fullName evidence="8">Ribonuclease Z</fullName>
        <shortName evidence="8">RNase Z</shortName>
        <ecNumber evidence="8">3.1.26.11</ecNumber>
    </recommendedName>
    <alternativeName>
        <fullName evidence="8">tRNA 3 endonuclease</fullName>
    </alternativeName>
    <alternativeName>
        <fullName evidence="8">tRNase Z</fullName>
    </alternativeName>
</protein>
<comment type="subunit">
    <text evidence="1 8">Homodimer.</text>
</comment>
<evidence type="ECO:0000256" key="7">
    <source>
        <dbReference type="ARBA" id="ARBA00022833"/>
    </source>
</evidence>
<keyword evidence="4 8" id="KW-0479">Metal-binding</keyword>
<gene>
    <name evidence="8" type="primary">rnz</name>
    <name evidence="9" type="ORF">K8U91_00745</name>
</gene>
<dbReference type="Gene3D" id="3.60.15.10">
    <property type="entry name" value="Ribonuclease Z/Hydroxyacylglutathione hydrolase-like"/>
    <property type="match status" value="1"/>
</dbReference>
<evidence type="ECO:0000256" key="3">
    <source>
        <dbReference type="ARBA" id="ARBA00022722"/>
    </source>
</evidence>
<name>A0A921MP88_9BACT</name>
<feature type="binding site" evidence="8">
    <location>
        <position position="213"/>
    </location>
    <ligand>
        <name>Zn(2+)</name>
        <dbReference type="ChEBI" id="CHEBI:29105"/>
        <label>1</label>
        <note>catalytic</note>
    </ligand>
</feature>
<sequence length="306" mass="34552">MGKFEINILGCGSALPTLRHYPSTQVLNIRDNLFMIDCGEGAQIQFRRMRLKFNRLGHIFLSHLHGDHCFGLIGMISTLSLLGRTGELVIHAHPQAEEVFRPQLDFFCRELPFAVRFEPVLPGRSEVIYEDHAIRVRSLPMIHRVPCSGFLFEEKPGLRHLRGDMVKFYDIPIYRRAEIKAGADYTTPDGQVIPNERLTTPDEAPLRYAYCSDTAYNEALIPLIEGADCLYHEATFGDDAEELARLTCHSTARQAARIASQASVKQLVLGHFSARYDDEQPLCDEACQEFTPCTLAREGMKIVLGK</sequence>
<proteinExistence type="inferred from homology"/>
<evidence type="ECO:0000256" key="6">
    <source>
        <dbReference type="ARBA" id="ARBA00022801"/>
    </source>
</evidence>
<reference evidence="9" key="1">
    <citation type="journal article" date="2021" name="PeerJ">
        <title>Extensive microbial diversity within the chicken gut microbiome revealed by metagenomics and culture.</title>
        <authorList>
            <person name="Gilroy R."/>
            <person name="Ravi A."/>
            <person name="Getino M."/>
            <person name="Pursley I."/>
            <person name="Horton D.L."/>
            <person name="Alikhan N.F."/>
            <person name="Baker D."/>
            <person name="Gharbi K."/>
            <person name="Hall N."/>
            <person name="Watson M."/>
            <person name="Adriaenssens E.M."/>
            <person name="Foster-Nyarko E."/>
            <person name="Jarju S."/>
            <person name="Secka A."/>
            <person name="Antonio M."/>
            <person name="Oren A."/>
            <person name="Chaudhuri R.R."/>
            <person name="La Ragione R."/>
            <person name="Hildebrand F."/>
            <person name="Pallen M.J."/>
        </authorList>
    </citation>
    <scope>NUCLEOTIDE SEQUENCE</scope>
    <source>
        <strain evidence="9">CHK121-7720</strain>
    </source>
</reference>
<evidence type="ECO:0000313" key="9">
    <source>
        <dbReference type="EMBL" id="HJG87990.1"/>
    </source>
</evidence>
<dbReference type="RefSeq" id="WP_273305103.1">
    <property type="nucleotide sequence ID" value="NZ_DYUD01000006.1"/>
</dbReference>
<evidence type="ECO:0000256" key="8">
    <source>
        <dbReference type="HAMAP-Rule" id="MF_01818"/>
    </source>
</evidence>
<dbReference type="EC" id="3.1.26.11" evidence="8"/>
<feature type="binding site" evidence="8">
    <location>
        <position position="271"/>
    </location>
    <ligand>
        <name>Zn(2+)</name>
        <dbReference type="ChEBI" id="CHEBI:29105"/>
        <label>2</label>
        <note>catalytic</note>
    </ligand>
</feature>
<feature type="binding site" evidence="8">
    <location>
        <position position="143"/>
    </location>
    <ligand>
        <name>Zn(2+)</name>
        <dbReference type="ChEBI" id="CHEBI:29105"/>
        <label>1</label>
        <note>catalytic</note>
    </ligand>
</feature>
<keyword evidence="3 8" id="KW-0540">Nuclease</keyword>
<dbReference type="InterPro" id="IPR013471">
    <property type="entry name" value="RNase_Z/BN"/>
</dbReference>
<evidence type="ECO:0000256" key="1">
    <source>
        <dbReference type="ARBA" id="ARBA00011738"/>
    </source>
</evidence>
<evidence type="ECO:0000256" key="5">
    <source>
        <dbReference type="ARBA" id="ARBA00022759"/>
    </source>
</evidence>
<keyword evidence="6 8" id="KW-0378">Hydrolase</keyword>
<dbReference type="SUPFAM" id="SSF56281">
    <property type="entry name" value="Metallo-hydrolase/oxidoreductase"/>
    <property type="match status" value="1"/>
</dbReference>
<dbReference type="HAMAP" id="MF_01818">
    <property type="entry name" value="RNase_Z_BN"/>
    <property type="match status" value="1"/>
</dbReference>
<feature type="binding site" evidence="8">
    <location>
        <position position="213"/>
    </location>
    <ligand>
        <name>Zn(2+)</name>
        <dbReference type="ChEBI" id="CHEBI:29105"/>
        <label>2</label>
        <note>catalytic</note>
    </ligand>
</feature>
<evidence type="ECO:0000313" key="10">
    <source>
        <dbReference type="Proteomes" id="UP000757103"/>
    </source>
</evidence>
<dbReference type="EMBL" id="DYUD01000006">
    <property type="protein sequence ID" value="HJG87990.1"/>
    <property type="molecule type" value="Genomic_DNA"/>
</dbReference>
<dbReference type="GO" id="GO:0008270">
    <property type="term" value="F:zinc ion binding"/>
    <property type="evidence" value="ECO:0007669"/>
    <property type="project" value="UniProtKB-UniRule"/>
</dbReference>
<keyword evidence="5 8" id="KW-0255">Endonuclease</keyword>
<feature type="binding site" evidence="8">
    <location>
        <position position="67"/>
    </location>
    <ligand>
        <name>Zn(2+)</name>
        <dbReference type="ChEBI" id="CHEBI:29105"/>
        <label>2</label>
        <note>catalytic</note>
    </ligand>
</feature>
<comment type="similarity">
    <text evidence="8">Belongs to the RNase Z family.</text>
</comment>
<organism evidence="9 10">
    <name type="scientific">Barnesiella viscericola</name>
    <dbReference type="NCBI Taxonomy" id="397865"/>
    <lineage>
        <taxon>Bacteria</taxon>
        <taxon>Pseudomonadati</taxon>
        <taxon>Bacteroidota</taxon>
        <taxon>Bacteroidia</taxon>
        <taxon>Bacteroidales</taxon>
        <taxon>Barnesiellaceae</taxon>
        <taxon>Barnesiella</taxon>
    </lineage>
</organism>
<dbReference type="InterPro" id="IPR036866">
    <property type="entry name" value="RibonucZ/Hydroxyglut_hydro"/>
</dbReference>
<feature type="binding site" evidence="8">
    <location>
        <position position="68"/>
    </location>
    <ligand>
        <name>Zn(2+)</name>
        <dbReference type="ChEBI" id="CHEBI:29105"/>
        <label>2</label>
        <note>catalytic</note>
    </ligand>
</feature>
<comment type="catalytic activity">
    <reaction evidence="8">
        <text>Endonucleolytic cleavage of RNA, removing extra 3' nucleotides from tRNA precursor, generating 3' termini of tRNAs. A 3'-hydroxy group is left at the tRNA terminus and a 5'-phosphoryl group is left at the trailer molecule.</text>
        <dbReference type="EC" id="3.1.26.11"/>
    </reaction>
</comment>
<keyword evidence="2 8" id="KW-0819">tRNA processing</keyword>
<feature type="binding site" evidence="8">
    <location>
        <position position="63"/>
    </location>
    <ligand>
        <name>Zn(2+)</name>
        <dbReference type="ChEBI" id="CHEBI:29105"/>
        <label>1</label>
        <note>catalytic</note>
    </ligand>
</feature>
<dbReference type="AlphaFoldDB" id="A0A921MP88"/>
<comment type="cofactor">
    <cofactor evidence="8">
        <name>Zn(2+)</name>
        <dbReference type="ChEBI" id="CHEBI:29105"/>
    </cofactor>
    <text evidence="8">Binds 2 Zn(2+) ions.</text>
</comment>
<evidence type="ECO:0000256" key="4">
    <source>
        <dbReference type="ARBA" id="ARBA00022723"/>
    </source>
</evidence>
<dbReference type="GO" id="GO:0042781">
    <property type="term" value="F:3'-tRNA processing endoribonuclease activity"/>
    <property type="evidence" value="ECO:0007669"/>
    <property type="project" value="UniProtKB-UniRule"/>
</dbReference>